<gene>
    <name evidence="3" type="ORF">FHR34_007365</name>
</gene>
<feature type="domain" description="AAA+ ATPase" evidence="2">
    <location>
        <begin position="277"/>
        <end position="442"/>
    </location>
</feature>
<dbReference type="EMBL" id="JACHJV010000002">
    <property type="protein sequence ID" value="MBB4928270.1"/>
    <property type="molecule type" value="Genomic_DNA"/>
</dbReference>
<dbReference type="PANTHER" id="PTHR30486:SF6">
    <property type="entry name" value="TYPE IV PILUS RETRACTATION ATPASE PILT"/>
    <property type="match status" value="1"/>
</dbReference>
<dbReference type="GO" id="GO:0016887">
    <property type="term" value="F:ATP hydrolysis activity"/>
    <property type="evidence" value="ECO:0007669"/>
    <property type="project" value="InterPro"/>
</dbReference>
<sequence length="527" mass="56917">MSDVMSLPPAGAGASRTERFKDALLQGQAASGAGWVVAPQVAPAAPAVTPLVPGPVRPLAVQAEPDAHVGGLAVPYARVIELRQRVAEQLAQASADTPGMGLADRRQLGQSLVNRIVAEWATAYAATAAPLSARDEQAIRQAVFAELFQAGRLQPYLDDTETENIIISGADNVVVDYRDRPSQRVGRIAESDGELIELINQLVRTQGQGERSLTPASPLLNTRLADGSRLAATAYVTPVPEIVIRRHRTRSQGLEDLRAWGTIDSTLAAFLRAAVLARKNIVVAGSQGVGKTSLMRAMAREIPSSERVVTLEGEYELWLHTDPQGPTVVAMEAREGNGERGPDGRAAGEVTLDELFVQSLRMSARRVIVGEVRGKEVLPMLHAMGEGEGGSMCTLHSRSAEMAIERLVMLAMQAEGTQMTDSLAYRLIANAIDFIVYVRLVDETAIGGSRHRFVSQVLEVTGVGEGGRPSRQHVFGPREEAGRREARAVPLMAPQCLEDLERAGFDRRLLQQPWGAWERPLQAVTRL</sequence>
<evidence type="ECO:0000313" key="4">
    <source>
        <dbReference type="Proteomes" id="UP000540506"/>
    </source>
</evidence>
<dbReference type="AlphaFoldDB" id="A0A7W7RA64"/>
<dbReference type="Proteomes" id="UP000540506">
    <property type="component" value="Unassembled WGS sequence"/>
</dbReference>
<name>A0A7W7RA64_KITKI</name>
<dbReference type="SUPFAM" id="SSF52540">
    <property type="entry name" value="P-loop containing nucleoside triphosphate hydrolases"/>
    <property type="match status" value="1"/>
</dbReference>
<dbReference type="PANTHER" id="PTHR30486">
    <property type="entry name" value="TWITCHING MOTILITY PROTEIN PILT"/>
    <property type="match status" value="1"/>
</dbReference>
<dbReference type="InterPro" id="IPR050921">
    <property type="entry name" value="T4SS_GSP_E_ATPase"/>
</dbReference>
<dbReference type="InterPro" id="IPR001482">
    <property type="entry name" value="T2SS/T4SS_dom"/>
</dbReference>
<organism evidence="3 4">
    <name type="scientific">Kitasatospora kifunensis</name>
    <name type="common">Streptomyces kifunensis</name>
    <dbReference type="NCBI Taxonomy" id="58351"/>
    <lineage>
        <taxon>Bacteria</taxon>
        <taxon>Bacillati</taxon>
        <taxon>Actinomycetota</taxon>
        <taxon>Actinomycetes</taxon>
        <taxon>Kitasatosporales</taxon>
        <taxon>Streptomycetaceae</taxon>
        <taxon>Kitasatospora</taxon>
    </lineage>
</organism>
<dbReference type="SMART" id="SM00382">
    <property type="entry name" value="AAA"/>
    <property type="match status" value="1"/>
</dbReference>
<accession>A0A7W7RA64</accession>
<protein>
    <submittedName>
        <fullName evidence="3">Flp pilus assembly CpaF family ATPase</fullName>
    </submittedName>
</protein>
<comment type="similarity">
    <text evidence="1">Belongs to the GSP E family.</text>
</comment>
<dbReference type="InterPro" id="IPR003593">
    <property type="entry name" value="AAA+_ATPase"/>
</dbReference>
<evidence type="ECO:0000313" key="3">
    <source>
        <dbReference type="EMBL" id="MBB4928270.1"/>
    </source>
</evidence>
<evidence type="ECO:0000259" key="2">
    <source>
        <dbReference type="SMART" id="SM00382"/>
    </source>
</evidence>
<reference evidence="3 4" key="1">
    <citation type="submission" date="2020-08" db="EMBL/GenBank/DDBJ databases">
        <title>Sequencing the genomes of 1000 actinobacteria strains.</title>
        <authorList>
            <person name="Klenk H.-P."/>
        </authorList>
    </citation>
    <scope>NUCLEOTIDE SEQUENCE [LARGE SCALE GENOMIC DNA]</scope>
    <source>
        <strain evidence="3 4">DSM 41654</strain>
    </source>
</reference>
<proteinExistence type="inferred from homology"/>
<comment type="caution">
    <text evidence="3">The sequence shown here is derived from an EMBL/GenBank/DDBJ whole genome shotgun (WGS) entry which is preliminary data.</text>
</comment>
<dbReference type="Pfam" id="PF00437">
    <property type="entry name" value="T2SSE"/>
    <property type="match status" value="1"/>
</dbReference>
<dbReference type="RefSeq" id="WP_246561754.1">
    <property type="nucleotide sequence ID" value="NZ_JACHJV010000002.1"/>
</dbReference>
<dbReference type="InterPro" id="IPR027417">
    <property type="entry name" value="P-loop_NTPase"/>
</dbReference>
<dbReference type="Gene3D" id="3.40.50.300">
    <property type="entry name" value="P-loop containing nucleotide triphosphate hydrolases"/>
    <property type="match status" value="1"/>
</dbReference>
<evidence type="ECO:0000256" key="1">
    <source>
        <dbReference type="ARBA" id="ARBA00006611"/>
    </source>
</evidence>
<dbReference type="Gene3D" id="3.30.450.380">
    <property type="match status" value="1"/>
</dbReference>
<keyword evidence="4" id="KW-1185">Reference proteome</keyword>
<dbReference type="CDD" id="cd01130">
    <property type="entry name" value="VirB11-like_ATPase"/>
    <property type="match status" value="1"/>
</dbReference>